<dbReference type="InterPro" id="IPR058624">
    <property type="entry name" value="MdtA-like_HH"/>
</dbReference>
<dbReference type="AlphaFoldDB" id="I8RHV6"/>
<protein>
    <submittedName>
        <fullName evidence="7">Efflux transporter, RND family, MFP subunit</fullName>
    </submittedName>
</protein>
<comment type="similarity">
    <text evidence="1">Belongs to the membrane fusion protein (MFP) (TC 8.A.1) family.</text>
</comment>
<evidence type="ECO:0000313" key="8">
    <source>
        <dbReference type="Proteomes" id="UP000004324"/>
    </source>
</evidence>
<evidence type="ECO:0000313" key="7">
    <source>
        <dbReference type="EMBL" id="EIW19353.1"/>
    </source>
</evidence>
<dbReference type="SUPFAM" id="SSF111369">
    <property type="entry name" value="HlyD-like secretion proteins"/>
    <property type="match status" value="1"/>
</dbReference>
<feature type="domain" description="YknX-like C-terminal permuted SH3-like" evidence="6">
    <location>
        <begin position="297"/>
        <end position="363"/>
    </location>
</feature>
<dbReference type="InterPro" id="IPR058625">
    <property type="entry name" value="MdtA-like_BSH"/>
</dbReference>
<dbReference type="InterPro" id="IPR058637">
    <property type="entry name" value="YknX-like_C"/>
</dbReference>
<dbReference type="PANTHER" id="PTHR30469">
    <property type="entry name" value="MULTIDRUG RESISTANCE PROTEIN MDTA"/>
    <property type="match status" value="1"/>
</dbReference>
<dbReference type="InterPro" id="IPR006143">
    <property type="entry name" value="RND_pump_MFP"/>
</dbReference>
<evidence type="ECO:0000256" key="1">
    <source>
        <dbReference type="ARBA" id="ARBA00009477"/>
    </source>
</evidence>
<comment type="caution">
    <text evidence="7">The sequence shown here is derived from an EMBL/GenBank/DDBJ whole genome shotgun (WGS) entry which is preliminary data.</text>
</comment>
<dbReference type="Pfam" id="PF25917">
    <property type="entry name" value="BSH_RND"/>
    <property type="match status" value="1"/>
</dbReference>
<keyword evidence="2" id="KW-1133">Transmembrane helix</keyword>
<feature type="domain" description="Multidrug resistance protein MdtA-like barrel-sandwich hybrid" evidence="4">
    <location>
        <begin position="75"/>
        <end position="209"/>
    </location>
</feature>
<dbReference type="Pfam" id="PF25954">
    <property type="entry name" value="Beta-barrel_RND_2"/>
    <property type="match status" value="1"/>
</dbReference>
<dbReference type="PATRIC" id="fig|1149862.3.peg.1623"/>
<proteinExistence type="inferred from homology"/>
<dbReference type="RefSeq" id="WP_007932973.1">
    <property type="nucleotide sequence ID" value="NZ_AKVJ01000021.1"/>
</dbReference>
<dbReference type="InterPro" id="IPR058792">
    <property type="entry name" value="Beta-barrel_RND_2"/>
</dbReference>
<keyword evidence="2" id="KW-0812">Transmembrane</keyword>
<dbReference type="Gene3D" id="2.40.420.20">
    <property type="match status" value="1"/>
</dbReference>
<name>I8RHV6_9FIRM</name>
<dbReference type="Pfam" id="PF25989">
    <property type="entry name" value="YknX_C"/>
    <property type="match status" value="1"/>
</dbReference>
<dbReference type="EMBL" id="AKVJ01000021">
    <property type="protein sequence ID" value="EIW19353.1"/>
    <property type="molecule type" value="Genomic_DNA"/>
</dbReference>
<dbReference type="Gene3D" id="1.10.287.470">
    <property type="entry name" value="Helix hairpin bin"/>
    <property type="match status" value="1"/>
</dbReference>
<evidence type="ECO:0000259" key="6">
    <source>
        <dbReference type="Pfam" id="PF25989"/>
    </source>
</evidence>
<evidence type="ECO:0000259" key="5">
    <source>
        <dbReference type="Pfam" id="PF25954"/>
    </source>
</evidence>
<dbReference type="GO" id="GO:1990281">
    <property type="term" value="C:efflux pump complex"/>
    <property type="evidence" value="ECO:0007669"/>
    <property type="project" value="TreeGrafter"/>
</dbReference>
<reference evidence="7 8" key="1">
    <citation type="journal article" date="2012" name="J. Bacteriol.">
        <title>Draft Genome Sequences for Two Metal-Reducing Pelosinus fermentans Strains Isolated from a Cr(VI)-Contaminated Site and for Type Strain R7.</title>
        <authorList>
            <person name="Brown S.D."/>
            <person name="Podar M."/>
            <person name="Klingeman D.M."/>
            <person name="Johnson C.M."/>
            <person name="Yang Z.K."/>
            <person name="Utturkar S.M."/>
            <person name="Land M.L."/>
            <person name="Mosher J.J."/>
            <person name="Hurt R.A.Jr."/>
            <person name="Phelps T.J."/>
            <person name="Palumbo A.V."/>
            <person name="Arkin A.P."/>
            <person name="Hazen T.C."/>
            <person name="Elias D.A."/>
        </authorList>
    </citation>
    <scope>NUCLEOTIDE SEQUENCE [LARGE SCALE GENOMIC DNA]</scope>
    <source>
        <strain evidence="7 8">B4</strain>
    </source>
</reference>
<dbReference type="OrthoDB" id="9813967at2"/>
<dbReference type="Gene3D" id="2.40.30.170">
    <property type="match status" value="1"/>
</dbReference>
<dbReference type="NCBIfam" id="TIGR01730">
    <property type="entry name" value="RND_mfp"/>
    <property type="match status" value="1"/>
</dbReference>
<keyword evidence="8" id="KW-1185">Reference proteome</keyword>
<evidence type="ECO:0000256" key="2">
    <source>
        <dbReference type="SAM" id="Phobius"/>
    </source>
</evidence>
<dbReference type="Proteomes" id="UP000004324">
    <property type="component" value="Unassembled WGS sequence"/>
</dbReference>
<sequence length="369" mass="39329" precursor="true">MQKFSKKKLYYGLAAGVVLAAVAAGIMIKGHSKSAVVMEEVALVRTAVVENAGAAQNYIYSGEVKGRFESQLAFQVGGKIIKRHVQLGSVVNAGDVLMEIDAKDVKQTVNSNAAQVYSAESQVKLAENNLNRYQKLYEGGAISAAQLDQYKSAYDVAAASLRQASAQYAQGSNQLDYSVLYADKAGVISSITAEAGQVVAAGQSVVTIVQDGEREVEISVPENRIDEFRNMGQLNVSFWALPAVSVDAAVREIAPMADAVSRTYKVRVSLLNPPQEVKLGMTSTVTAANGGNQQAAVYIPLTAIYQNSDVPGVWVLHNESVTLRHIKIGAFGDGKVQVLEGLQNGDVIITAGVHKLKEGQKVRISGDTL</sequence>
<feature type="transmembrane region" description="Helical" evidence="2">
    <location>
        <begin position="9"/>
        <end position="28"/>
    </location>
</feature>
<keyword evidence="2" id="KW-0472">Membrane</keyword>
<accession>I8RHV6</accession>
<dbReference type="Pfam" id="PF25876">
    <property type="entry name" value="HH_MFP_RND"/>
    <property type="match status" value="1"/>
</dbReference>
<gene>
    <name evidence="7" type="ORF">FB4_3063</name>
</gene>
<feature type="domain" description="Multidrug resistance protein MdtA-like alpha-helical hairpin" evidence="3">
    <location>
        <begin position="110"/>
        <end position="178"/>
    </location>
</feature>
<dbReference type="Gene3D" id="2.40.50.100">
    <property type="match status" value="1"/>
</dbReference>
<evidence type="ECO:0000259" key="3">
    <source>
        <dbReference type="Pfam" id="PF25876"/>
    </source>
</evidence>
<feature type="domain" description="CusB-like beta-barrel" evidence="5">
    <location>
        <begin position="216"/>
        <end position="288"/>
    </location>
</feature>
<evidence type="ECO:0000259" key="4">
    <source>
        <dbReference type="Pfam" id="PF25917"/>
    </source>
</evidence>
<dbReference type="GO" id="GO:0015562">
    <property type="term" value="F:efflux transmembrane transporter activity"/>
    <property type="evidence" value="ECO:0007669"/>
    <property type="project" value="InterPro"/>
</dbReference>
<organism evidence="7 8">
    <name type="scientific">Pelosinus fermentans B4</name>
    <dbReference type="NCBI Taxonomy" id="1149862"/>
    <lineage>
        <taxon>Bacteria</taxon>
        <taxon>Bacillati</taxon>
        <taxon>Bacillota</taxon>
        <taxon>Negativicutes</taxon>
        <taxon>Selenomonadales</taxon>
        <taxon>Sporomusaceae</taxon>
        <taxon>Pelosinus</taxon>
    </lineage>
</organism>
<dbReference type="PANTHER" id="PTHR30469:SF15">
    <property type="entry name" value="HLYD FAMILY OF SECRETION PROTEINS"/>
    <property type="match status" value="1"/>
</dbReference>